<name>A0A1F5DPI3_9BACT</name>
<evidence type="ECO:0000313" key="2">
    <source>
        <dbReference type="Proteomes" id="UP000176791"/>
    </source>
</evidence>
<reference evidence="1 2" key="1">
    <citation type="journal article" date="2016" name="Nat. Commun.">
        <title>Thousands of microbial genomes shed light on interconnected biogeochemical processes in an aquifer system.</title>
        <authorList>
            <person name="Anantharaman K."/>
            <person name="Brown C.T."/>
            <person name="Hug L.A."/>
            <person name="Sharon I."/>
            <person name="Castelle C.J."/>
            <person name="Probst A.J."/>
            <person name="Thomas B.C."/>
            <person name="Singh A."/>
            <person name="Wilkins M.J."/>
            <person name="Karaoz U."/>
            <person name="Brodie E.L."/>
            <person name="Williams K.H."/>
            <person name="Hubbard S.S."/>
            <person name="Banfield J.F."/>
        </authorList>
    </citation>
    <scope>NUCLEOTIDE SEQUENCE [LARGE SCALE GENOMIC DNA]</scope>
</reference>
<dbReference type="Gene3D" id="1.10.3290.10">
    <property type="entry name" value="Fido-like domain"/>
    <property type="match status" value="1"/>
</dbReference>
<gene>
    <name evidence="1" type="ORF">A3E73_01820</name>
</gene>
<proteinExistence type="predicted"/>
<sequence length="112" mass="13163">MTKKPGETSYRETTFGIIPRSKLILLEIEGIKRAWDFVLDRRLKVKIVITPELIKKLHGVGFSWIFPETSGKFRKVEVTVSDHIPPKYYLLPQFMADYCQNLKERLKHLPTF</sequence>
<dbReference type="STRING" id="1797460.A3E73_01820"/>
<comment type="caution">
    <text evidence="1">The sequence shown here is derived from an EMBL/GenBank/DDBJ whole genome shotgun (WGS) entry which is preliminary data.</text>
</comment>
<accession>A0A1F5DPI3</accession>
<protein>
    <submittedName>
        <fullName evidence="1">Uncharacterized protein</fullName>
    </submittedName>
</protein>
<dbReference type="EMBL" id="MEZN01000003">
    <property type="protein sequence ID" value="OGD57032.1"/>
    <property type="molecule type" value="Genomic_DNA"/>
</dbReference>
<dbReference type="Proteomes" id="UP000176791">
    <property type="component" value="Unassembled WGS sequence"/>
</dbReference>
<organism evidence="1 2">
    <name type="scientific">Candidatus Beckwithbacteria bacterium RIFCSPHIGHO2_12_FULL_47_17</name>
    <dbReference type="NCBI Taxonomy" id="1797460"/>
    <lineage>
        <taxon>Bacteria</taxon>
        <taxon>Candidatus Beckwithiibacteriota</taxon>
    </lineage>
</organism>
<evidence type="ECO:0000313" key="1">
    <source>
        <dbReference type="EMBL" id="OGD57032.1"/>
    </source>
</evidence>
<dbReference type="InterPro" id="IPR036597">
    <property type="entry name" value="Fido-like_dom_sf"/>
</dbReference>
<dbReference type="AlphaFoldDB" id="A0A1F5DPI3"/>
<dbReference type="SUPFAM" id="SSF140931">
    <property type="entry name" value="Fic-like"/>
    <property type="match status" value="1"/>
</dbReference>